<feature type="compositionally biased region" description="Low complexity" evidence="1">
    <location>
        <begin position="221"/>
        <end position="230"/>
    </location>
</feature>
<keyword evidence="3" id="KW-1185">Reference proteome</keyword>
<dbReference type="InterPro" id="IPR010516">
    <property type="entry name" value="SAP18"/>
</dbReference>
<dbReference type="EMBL" id="JAULSY010000002">
    <property type="protein sequence ID" value="KAK0674362.1"/>
    <property type="molecule type" value="Genomic_DNA"/>
</dbReference>
<proteinExistence type="predicted"/>
<protein>
    <submittedName>
        <fullName evidence="2">Uncharacterized protein</fullName>
    </submittedName>
</protein>
<feature type="region of interest" description="Disordered" evidence="1">
    <location>
        <begin position="155"/>
        <end position="240"/>
    </location>
</feature>
<evidence type="ECO:0000313" key="3">
    <source>
        <dbReference type="Proteomes" id="UP001174997"/>
    </source>
</evidence>
<organism evidence="2 3">
    <name type="scientific">Cercophora samala</name>
    <dbReference type="NCBI Taxonomy" id="330535"/>
    <lineage>
        <taxon>Eukaryota</taxon>
        <taxon>Fungi</taxon>
        <taxon>Dikarya</taxon>
        <taxon>Ascomycota</taxon>
        <taxon>Pezizomycotina</taxon>
        <taxon>Sordariomycetes</taxon>
        <taxon>Sordariomycetidae</taxon>
        <taxon>Sordariales</taxon>
        <taxon>Lasiosphaeriaceae</taxon>
        <taxon>Cercophora</taxon>
    </lineage>
</organism>
<reference evidence="2" key="1">
    <citation type="submission" date="2023-06" db="EMBL/GenBank/DDBJ databases">
        <title>Genome-scale phylogeny and comparative genomics of the fungal order Sordariales.</title>
        <authorList>
            <consortium name="Lawrence Berkeley National Laboratory"/>
            <person name="Hensen N."/>
            <person name="Bonometti L."/>
            <person name="Westerberg I."/>
            <person name="Brannstrom I.O."/>
            <person name="Guillou S."/>
            <person name="Cros-Aarteil S."/>
            <person name="Calhoun S."/>
            <person name="Haridas S."/>
            <person name="Kuo A."/>
            <person name="Mondo S."/>
            <person name="Pangilinan J."/>
            <person name="Riley R."/>
            <person name="Labutti K."/>
            <person name="Andreopoulos B."/>
            <person name="Lipzen A."/>
            <person name="Chen C."/>
            <person name="Yanf M."/>
            <person name="Daum C."/>
            <person name="Ng V."/>
            <person name="Clum A."/>
            <person name="Steindorff A."/>
            <person name="Ohm R."/>
            <person name="Martin F."/>
            <person name="Silar P."/>
            <person name="Natvig D."/>
            <person name="Lalanne C."/>
            <person name="Gautier V."/>
            <person name="Ament-Velasquez S.L."/>
            <person name="Kruys A."/>
            <person name="Hutchinson M.I."/>
            <person name="Powell A.J."/>
            <person name="Barry K."/>
            <person name="Miller A.N."/>
            <person name="Grigoriev I.V."/>
            <person name="Debuchy R."/>
            <person name="Gladieux P."/>
            <person name="Thoren M.H."/>
            <person name="Johannesson H."/>
        </authorList>
    </citation>
    <scope>NUCLEOTIDE SEQUENCE</scope>
    <source>
        <strain evidence="2">CBS 307.81</strain>
    </source>
</reference>
<gene>
    <name evidence="2" type="ORF">QBC41DRAFT_298023</name>
</gene>
<name>A0AA39ZNG5_9PEZI</name>
<dbReference type="Gene3D" id="3.10.20.550">
    <property type="entry name" value="ASAP complex, SAP18 subunit"/>
    <property type="match status" value="1"/>
</dbReference>
<dbReference type="InterPro" id="IPR042534">
    <property type="entry name" value="SAP18_sf"/>
</dbReference>
<sequence length="240" mass="26347">MSSSDEPPNLSKVKLFYRTNEPHRPEEFGQDPLPTHIDLDIPMTCTVKDLSELIVNLSENILPSPSVGTRLVFRTMDQSLYTMPPRAKPGTKPKFIENHYGSYVIGRGHPGIELPAEDENDPASTKQKPRWLEGAYIACTIIPPPIEKDISVATTLPSRNGRGSGLGEIDVRRSGTPATRRGADHPAKGIVVGGDRARGGKGRDGVDEDHRPPRRNNARVSKGTSRGPSSRTRDSDRRDN</sequence>
<evidence type="ECO:0000313" key="2">
    <source>
        <dbReference type="EMBL" id="KAK0674362.1"/>
    </source>
</evidence>
<evidence type="ECO:0000256" key="1">
    <source>
        <dbReference type="SAM" id="MobiDB-lite"/>
    </source>
</evidence>
<feature type="compositionally biased region" description="Basic and acidic residues" evidence="1">
    <location>
        <begin position="195"/>
        <end position="211"/>
    </location>
</feature>
<dbReference type="AlphaFoldDB" id="A0AA39ZNG5"/>
<dbReference type="Proteomes" id="UP001174997">
    <property type="component" value="Unassembled WGS sequence"/>
</dbReference>
<comment type="caution">
    <text evidence="2">The sequence shown here is derived from an EMBL/GenBank/DDBJ whole genome shotgun (WGS) entry which is preliminary data.</text>
</comment>
<dbReference type="Pfam" id="PF06487">
    <property type="entry name" value="SAP18"/>
    <property type="match status" value="1"/>
</dbReference>
<feature type="compositionally biased region" description="Basic and acidic residues" evidence="1">
    <location>
        <begin position="231"/>
        <end position="240"/>
    </location>
</feature>
<accession>A0AA39ZNG5</accession>